<dbReference type="Gramene" id="AET5Gv20963400.2">
    <property type="protein sequence ID" value="AET5Gv20963400.2"/>
    <property type="gene ID" value="AET5Gv20963400"/>
</dbReference>
<reference evidence="3" key="2">
    <citation type="journal article" date="2017" name="Nat. Plants">
        <title>The Aegilops tauschii genome reveals multiple impacts of transposons.</title>
        <authorList>
            <person name="Zhao G."/>
            <person name="Zou C."/>
            <person name="Li K."/>
            <person name="Wang K."/>
            <person name="Li T."/>
            <person name="Gao L."/>
            <person name="Zhang X."/>
            <person name="Wang H."/>
            <person name="Yang Z."/>
            <person name="Liu X."/>
            <person name="Jiang W."/>
            <person name="Mao L."/>
            <person name="Kong X."/>
            <person name="Jiao Y."/>
            <person name="Jia J."/>
        </authorList>
    </citation>
    <scope>NUCLEOTIDE SEQUENCE [LARGE SCALE GENOMIC DNA]</scope>
    <source>
        <strain evidence="3">cv. AL8/78</strain>
    </source>
</reference>
<dbReference type="AlphaFoldDB" id="A0A453LYR1"/>
<organism evidence="2 3">
    <name type="scientific">Aegilops tauschii subsp. strangulata</name>
    <name type="common">Goatgrass</name>
    <dbReference type="NCBI Taxonomy" id="200361"/>
    <lineage>
        <taxon>Eukaryota</taxon>
        <taxon>Viridiplantae</taxon>
        <taxon>Streptophyta</taxon>
        <taxon>Embryophyta</taxon>
        <taxon>Tracheophyta</taxon>
        <taxon>Spermatophyta</taxon>
        <taxon>Magnoliopsida</taxon>
        <taxon>Liliopsida</taxon>
        <taxon>Poales</taxon>
        <taxon>Poaceae</taxon>
        <taxon>BOP clade</taxon>
        <taxon>Pooideae</taxon>
        <taxon>Triticodae</taxon>
        <taxon>Triticeae</taxon>
        <taxon>Triticinae</taxon>
        <taxon>Aegilops</taxon>
    </lineage>
</organism>
<sequence length="169" mass="18712">GQRSVGPGQFKRGHPPTPSATSQDDAIPCVLVLLLLVHLGRLYSVPTWSRGKLEERGTGMASEMLLRRIHSICRLAGGDRRPQLFGRGEGLRRLVSPASHPSFCSSACEQAGAGSASKVRPSLLYPQISPRNGWMQGLFLQLGSWAKQWMLMDPFLRQINMIFFFTYNG</sequence>
<reference evidence="2" key="4">
    <citation type="submission" date="2019-03" db="UniProtKB">
        <authorList>
            <consortium name="EnsemblPlants"/>
        </authorList>
    </citation>
    <scope>IDENTIFICATION</scope>
</reference>
<protein>
    <submittedName>
        <fullName evidence="2">Uncharacterized protein</fullName>
    </submittedName>
</protein>
<feature type="region of interest" description="Disordered" evidence="1">
    <location>
        <begin position="1"/>
        <end position="23"/>
    </location>
</feature>
<name>A0A453LYR1_AEGTS</name>
<reference evidence="2" key="3">
    <citation type="journal article" date="2017" name="Nature">
        <title>Genome sequence of the progenitor of the wheat D genome Aegilops tauschii.</title>
        <authorList>
            <person name="Luo M.C."/>
            <person name="Gu Y.Q."/>
            <person name="Puiu D."/>
            <person name="Wang H."/>
            <person name="Twardziok S.O."/>
            <person name="Deal K.R."/>
            <person name="Huo N."/>
            <person name="Zhu T."/>
            <person name="Wang L."/>
            <person name="Wang Y."/>
            <person name="McGuire P.E."/>
            <person name="Liu S."/>
            <person name="Long H."/>
            <person name="Ramasamy R.K."/>
            <person name="Rodriguez J.C."/>
            <person name="Van S.L."/>
            <person name="Yuan L."/>
            <person name="Wang Z."/>
            <person name="Xia Z."/>
            <person name="Xiao L."/>
            <person name="Anderson O.D."/>
            <person name="Ouyang S."/>
            <person name="Liang Y."/>
            <person name="Zimin A.V."/>
            <person name="Pertea G."/>
            <person name="Qi P."/>
            <person name="Bennetzen J.L."/>
            <person name="Dai X."/>
            <person name="Dawson M.W."/>
            <person name="Muller H.G."/>
            <person name="Kugler K."/>
            <person name="Rivarola-Duarte L."/>
            <person name="Spannagl M."/>
            <person name="Mayer K.F.X."/>
            <person name="Lu F.H."/>
            <person name="Bevan M.W."/>
            <person name="Leroy P."/>
            <person name="Li P."/>
            <person name="You F.M."/>
            <person name="Sun Q."/>
            <person name="Liu Z."/>
            <person name="Lyons E."/>
            <person name="Wicker T."/>
            <person name="Salzberg S.L."/>
            <person name="Devos K.M."/>
            <person name="Dvorak J."/>
        </authorList>
    </citation>
    <scope>NUCLEOTIDE SEQUENCE [LARGE SCALE GENOMIC DNA]</scope>
    <source>
        <strain evidence="2">cv. AL8/78</strain>
    </source>
</reference>
<evidence type="ECO:0000256" key="1">
    <source>
        <dbReference type="SAM" id="MobiDB-lite"/>
    </source>
</evidence>
<reference evidence="3" key="1">
    <citation type="journal article" date="2014" name="Science">
        <title>Ancient hybridizations among the ancestral genomes of bread wheat.</title>
        <authorList>
            <consortium name="International Wheat Genome Sequencing Consortium,"/>
            <person name="Marcussen T."/>
            <person name="Sandve S.R."/>
            <person name="Heier L."/>
            <person name="Spannagl M."/>
            <person name="Pfeifer M."/>
            <person name="Jakobsen K.S."/>
            <person name="Wulff B.B."/>
            <person name="Steuernagel B."/>
            <person name="Mayer K.F."/>
            <person name="Olsen O.A."/>
        </authorList>
    </citation>
    <scope>NUCLEOTIDE SEQUENCE [LARGE SCALE GENOMIC DNA]</scope>
    <source>
        <strain evidence="3">cv. AL8/78</strain>
    </source>
</reference>
<evidence type="ECO:0000313" key="3">
    <source>
        <dbReference type="Proteomes" id="UP000015105"/>
    </source>
</evidence>
<evidence type="ECO:0000313" key="2">
    <source>
        <dbReference type="EnsemblPlants" id="AET5Gv20963400.2"/>
    </source>
</evidence>
<dbReference type="Proteomes" id="UP000015105">
    <property type="component" value="Chromosome 5D"/>
</dbReference>
<proteinExistence type="predicted"/>
<keyword evidence="3" id="KW-1185">Reference proteome</keyword>
<reference evidence="2" key="5">
    <citation type="journal article" date="2021" name="G3 (Bethesda)">
        <title>Aegilops tauschii genome assembly Aet v5.0 features greater sequence contiguity and improved annotation.</title>
        <authorList>
            <person name="Wang L."/>
            <person name="Zhu T."/>
            <person name="Rodriguez J.C."/>
            <person name="Deal K.R."/>
            <person name="Dubcovsky J."/>
            <person name="McGuire P.E."/>
            <person name="Lux T."/>
            <person name="Spannagl M."/>
            <person name="Mayer K.F.X."/>
            <person name="Baldrich P."/>
            <person name="Meyers B.C."/>
            <person name="Huo N."/>
            <person name="Gu Y.Q."/>
            <person name="Zhou H."/>
            <person name="Devos K.M."/>
            <person name="Bennetzen J.L."/>
            <person name="Unver T."/>
            <person name="Budak H."/>
            <person name="Gulick P.J."/>
            <person name="Galiba G."/>
            <person name="Kalapos B."/>
            <person name="Nelson D.R."/>
            <person name="Li P."/>
            <person name="You F.M."/>
            <person name="Luo M.C."/>
            <person name="Dvorak J."/>
        </authorList>
    </citation>
    <scope>NUCLEOTIDE SEQUENCE [LARGE SCALE GENOMIC DNA]</scope>
    <source>
        <strain evidence="2">cv. AL8/78</strain>
    </source>
</reference>
<accession>A0A453LYR1</accession>
<dbReference type="EnsemblPlants" id="AET5Gv20963400.2">
    <property type="protein sequence ID" value="AET5Gv20963400.2"/>
    <property type="gene ID" value="AET5Gv20963400"/>
</dbReference>